<dbReference type="Proteomes" id="UP000807825">
    <property type="component" value="Unassembled WGS sequence"/>
</dbReference>
<evidence type="ECO:0000313" key="2">
    <source>
        <dbReference type="EMBL" id="MBI5248835.1"/>
    </source>
</evidence>
<dbReference type="EMBL" id="JACRDE010000147">
    <property type="protein sequence ID" value="MBI5248835.1"/>
    <property type="molecule type" value="Genomic_DNA"/>
</dbReference>
<feature type="compositionally biased region" description="Acidic residues" evidence="1">
    <location>
        <begin position="56"/>
        <end position="114"/>
    </location>
</feature>
<evidence type="ECO:0000256" key="1">
    <source>
        <dbReference type="SAM" id="MobiDB-lite"/>
    </source>
</evidence>
<name>A0A9D6Z2K0_9BACT</name>
<dbReference type="AlphaFoldDB" id="A0A9D6Z2K0"/>
<comment type="caution">
    <text evidence="2">The sequence shown here is derived from an EMBL/GenBank/DDBJ whole genome shotgun (WGS) entry which is preliminary data.</text>
</comment>
<gene>
    <name evidence="2" type="ORF">HY912_05015</name>
</gene>
<proteinExistence type="predicted"/>
<sequence>MSQPIGIASQSSKSKGEDYLAFQGLTVLSLNFLETSKQSRMASFMESSWYAAPGPTEDEEDKEDWDEEYDEDEDEEDWDEDEDEDEEDWDEDEDEDEEDWDEDEDEEYDEDEEE</sequence>
<feature type="region of interest" description="Disordered" evidence="1">
    <location>
        <begin position="45"/>
        <end position="114"/>
    </location>
</feature>
<evidence type="ECO:0000313" key="3">
    <source>
        <dbReference type="Proteomes" id="UP000807825"/>
    </source>
</evidence>
<reference evidence="2" key="1">
    <citation type="submission" date="2020-07" db="EMBL/GenBank/DDBJ databases">
        <title>Huge and variable diversity of episymbiotic CPR bacteria and DPANN archaea in groundwater ecosystems.</title>
        <authorList>
            <person name="He C.Y."/>
            <person name="Keren R."/>
            <person name="Whittaker M."/>
            <person name="Farag I.F."/>
            <person name="Doudna J."/>
            <person name="Cate J.H.D."/>
            <person name="Banfield J.F."/>
        </authorList>
    </citation>
    <scope>NUCLEOTIDE SEQUENCE</scope>
    <source>
        <strain evidence="2">NC_groundwater_1664_Pr3_B-0.1um_52_9</strain>
    </source>
</reference>
<protein>
    <submittedName>
        <fullName evidence="2">Uncharacterized protein</fullName>
    </submittedName>
</protein>
<accession>A0A9D6Z2K0</accession>
<organism evidence="2 3">
    <name type="scientific">Desulfomonile tiedjei</name>
    <dbReference type="NCBI Taxonomy" id="2358"/>
    <lineage>
        <taxon>Bacteria</taxon>
        <taxon>Pseudomonadati</taxon>
        <taxon>Thermodesulfobacteriota</taxon>
        <taxon>Desulfomonilia</taxon>
        <taxon>Desulfomonilales</taxon>
        <taxon>Desulfomonilaceae</taxon>
        <taxon>Desulfomonile</taxon>
    </lineage>
</organism>